<dbReference type="InterPro" id="IPR011008">
    <property type="entry name" value="Dimeric_a/b-barrel"/>
</dbReference>
<evidence type="ECO:0000313" key="2">
    <source>
        <dbReference type="EMBL" id="RAR10215.1"/>
    </source>
</evidence>
<gene>
    <name evidence="2" type="ORF">DDE83_005176</name>
</gene>
<accession>A0A364N3B8</accession>
<feature type="domain" description="Stress-response A/B barrel" evidence="1">
    <location>
        <begin position="119"/>
        <end position="223"/>
    </location>
</feature>
<dbReference type="AlphaFoldDB" id="A0A364N3B8"/>
<evidence type="ECO:0000259" key="1">
    <source>
        <dbReference type="PROSITE" id="PS51502"/>
    </source>
</evidence>
<dbReference type="Pfam" id="PF07876">
    <property type="entry name" value="Dabb"/>
    <property type="match status" value="1"/>
</dbReference>
<proteinExistence type="predicted"/>
<dbReference type="EMBL" id="QGDH01000068">
    <property type="protein sequence ID" value="RAR10215.1"/>
    <property type="molecule type" value="Genomic_DNA"/>
</dbReference>
<sequence length="231" mass="25617">MAGNLTGYSRTATGCLSTDSQLKNTATWLMGMKPLEFIKAEMLGKDHTIKQRDEVSVGLNAAINELNDRVKRRDKSLTILSGSLNSTHKKLNDALKLINGAEEIIQLENSNSFLEASKRVDCVDATFRFHANVTAAQKGDRTAAFLALYAEHPELLVEGPKGGRPLDTPLNLTNVKRESVWDTGFVVVFKDEAARKEFDLDPGHDRLKNETDPLLAQVFVYDFVAQPNLGW</sequence>
<organism evidence="2 3">
    <name type="scientific">Stemphylium lycopersici</name>
    <name type="common">Tomato gray leaf spot disease fungus</name>
    <name type="synonym">Thyrospora lycopersici</name>
    <dbReference type="NCBI Taxonomy" id="183478"/>
    <lineage>
        <taxon>Eukaryota</taxon>
        <taxon>Fungi</taxon>
        <taxon>Dikarya</taxon>
        <taxon>Ascomycota</taxon>
        <taxon>Pezizomycotina</taxon>
        <taxon>Dothideomycetes</taxon>
        <taxon>Pleosporomycetidae</taxon>
        <taxon>Pleosporales</taxon>
        <taxon>Pleosporineae</taxon>
        <taxon>Pleosporaceae</taxon>
        <taxon>Stemphylium</taxon>
    </lineage>
</organism>
<comment type="caution">
    <text evidence="2">The sequence shown here is derived from an EMBL/GenBank/DDBJ whole genome shotgun (WGS) entry which is preliminary data.</text>
</comment>
<protein>
    <recommendedName>
        <fullName evidence="1">Stress-response A/B barrel domain-containing protein</fullName>
    </recommendedName>
</protein>
<dbReference type="InterPro" id="IPR013097">
    <property type="entry name" value="Dabb"/>
</dbReference>
<reference evidence="3" key="1">
    <citation type="submission" date="2018-05" db="EMBL/GenBank/DDBJ databases">
        <title>Draft genome sequence of Stemphylium lycopersici strain CIDEFI 213.</title>
        <authorList>
            <person name="Medina R."/>
            <person name="Franco M.E.E."/>
            <person name="Lucentini C.G."/>
            <person name="Saparrat M.C.N."/>
            <person name="Balatti P.A."/>
        </authorList>
    </citation>
    <scope>NUCLEOTIDE SEQUENCE [LARGE SCALE GENOMIC DNA]</scope>
    <source>
        <strain evidence="3">CIDEFI 213</strain>
    </source>
</reference>
<dbReference type="PROSITE" id="PS51502">
    <property type="entry name" value="S_R_A_B_BARREL"/>
    <property type="match status" value="1"/>
</dbReference>
<dbReference type="Gene3D" id="3.30.70.100">
    <property type="match status" value="1"/>
</dbReference>
<dbReference type="SUPFAM" id="SSF54909">
    <property type="entry name" value="Dimeric alpha+beta barrel"/>
    <property type="match status" value="1"/>
</dbReference>
<dbReference type="Proteomes" id="UP000249619">
    <property type="component" value="Unassembled WGS sequence"/>
</dbReference>
<evidence type="ECO:0000313" key="3">
    <source>
        <dbReference type="Proteomes" id="UP000249619"/>
    </source>
</evidence>
<keyword evidence="3" id="KW-1185">Reference proteome</keyword>
<name>A0A364N3B8_STELY</name>